<evidence type="ECO:0000256" key="4">
    <source>
        <dbReference type="ARBA" id="ARBA00005259"/>
    </source>
</evidence>
<evidence type="ECO:0000256" key="16">
    <source>
        <dbReference type="PIRSR" id="PIRSR006769-3"/>
    </source>
</evidence>
<dbReference type="Pfam" id="PF01872">
    <property type="entry name" value="RibD_C"/>
    <property type="match status" value="1"/>
</dbReference>
<dbReference type="AlphaFoldDB" id="A0A2N0TXR5"/>
<dbReference type="Proteomes" id="UP000176009">
    <property type="component" value="Unassembled WGS sequence"/>
</dbReference>
<sequence>MNIHEKYIKRCIELAKNGLEATYPNPLVGSVIVHKDRIIGEGWHQKAGAPHAEVNAVNSVKDESLLKKSTIYVSLEPCSHFGKTPPCSDLIIAKGIKKVVIGTVDPFAEVAGRGIKKLMEAGCEVKVGVLEKECQKLNKRFFTFHQKKRPYIILKWAQTADGFIAPKIQEKREPVWITNQYSKQLVHKWRSKEQAILVGTNTAIADNPKLNTRLWKGENPVRVVIDKELKIPQDSELFDGTIKTIVLTDNVRSSEDNLMFEKLDFQQNLPEQICEVLYRNNLQSVIIEGGAKTLQTFIDANLWDEARVFTGISEFHKGVKAPEFSGKMFSETTLERDTLKIYKND</sequence>
<keyword evidence="9 13" id="KW-0862">Zinc</keyword>
<dbReference type="FunFam" id="3.40.140.10:FF:000025">
    <property type="entry name" value="Riboflavin biosynthesis protein RibD"/>
    <property type="match status" value="1"/>
</dbReference>
<comment type="cofactor">
    <cofactor evidence="13 16">
        <name>Zn(2+)</name>
        <dbReference type="ChEBI" id="CHEBI:29105"/>
    </cofactor>
    <text evidence="13 16">Binds 1 zinc ion.</text>
</comment>
<keyword evidence="7 13" id="KW-0479">Metal-binding</keyword>
<feature type="binding site" evidence="15">
    <location>
        <position position="206"/>
    </location>
    <ligand>
        <name>substrate</name>
    </ligand>
</feature>
<dbReference type="InterPro" id="IPR002734">
    <property type="entry name" value="RibDG_C"/>
</dbReference>
<evidence type="ECO:0000313" key="19">
    <source>
        <dbReference type="EMBL" id="PKD19537.1"/>
    </source>
</evidence>
<dbReference type="InterPro" id="IPR050765">
    <property type="entry name" value="Riboflavin_Biosynth_HTPR"/>
</dbReference>
<evidence type="ECO:0000256" key="12">
    <source>
        <dbReference type="ARBA" id="ARBA00023268"/>
    </source>
</evidence>
<reference evidence="18 20" key="2">
    <citation type="submission" date="2016-09" db="EMBL/GenBank/DDBJ databases">
        <title>Genome Sequence of Salegentibacter salarius,Isolated from a Marine Solar Saltern of the Yellow Sea in South Korea.</title>
        <authorList>
            <person name="Zheng Q."/>
            <person name="Liu Y."/>
        </authorList>
    </citation>
    <scope>NUCLEOTIDE SEQUENCE [LARGE SCALE GENOMIC DNA]</scope>
    <source>
        <strain evidence="18 20">KCTC 12974</strain>
    </source>
</reference>
<dbReference type="UniPathway" id="UPA00275">
    <property type="reaction ID" value="UER00401"/>
</dbReference>
<dbReference type="PROSITE" id="PS00903">
    <property type="entry name" value="CYT_DCMP_DEAMINASES_1"/>
    <property type="match status" value="1"/>
</dbReference>
<dbReference type="InterPro" id="IPR016193">
    <property type="entry name" value="Cytidine_deaminase-like"/>
</dbReference>
<evidence type="ECO:0000256" key="11">
    <source>
        <dbReference type="ARBA" id="ARBA00023002"/>
    </source>
</evidence>
<feature type="domain" description="CMP/dCMP-type deaminase" evidence="17">
    <location>
        <begin position="2"/>
        <end position="126"/>
    </location>
</feature>
<feature type="binding site" evidence="15">
    <location>
        <position position="288"/>
    </location>
    <ligand>
        <name>substrate</name>
    </ligand>
</feature>
<feature type="binding site" evidence="15">
    <location>
        <position position="202"/>
    </location>
    <ligand>
        <name>NADP(+)</name>
        <dbReference type="ChEBI" id="CHEBI:58349"/>
    </ligand>
</feature>
<evidence type="ECO:0000256" key="1">
    <source>
        <dbReference type="ARBA" id="ARBA00002151"/>
    </source>
</evidence>
<gene>
    <name evidence="19" type="ORF">APR40_10660</name>
    <name evidence="18" type="ORF">BHS39_10680</name>
</gene>
<dbReference type="PROSITE" id="PS51747">
    <property type="entry name" value="CYT_DCMP_DEAMINASES_2"/>
    <property type="match status" value="1"/>
</dbReference>
<dbReference type="PIRSF" id="PIRSF006769">
    <property type="entry name" value="RibD"/>
    <property type="match status" value="1"/>
</dbReference>
<dbReference type="PANTHER" id="PTHR38011">
    <property type="entry name" value="DIHYDROFOLATE REDUCTASE FAMILY PROTEIN (AFU_ORTHOLOGUE AFUA_8G06820)"/>
    <property type="match status" value="1"/>
</dbReference>
<comment type="function">
    <text evidence="1 13">Converts 2,5-diamino-6-(ribosylamino)-4(3h)-pyrimidinone 5'-phosphate into 5-amino-6-(ribosylamino)-2,4(1h,3h)-pyrimidinedione 5'-phosphate.</text>
</comment>
<keyword evidence="6 13" id="KW-0686">Riboflavin biosynthesis</keyword>
<evidence type="ECO:0000256" key="15">
    <source>
        <dbReference type="PIRSR" id="PIRSR006769-2"/>
    </source>
</evidence>
<evidence type="ECO:0000256" key="14">
    <source>
        <dbReference type="PIRSR" id="PIRSR006769-1"/>
    </source>
</evidence>
<evidence type="ECO:0000256" key="6">
    <source>
        <dbReference type="ARBA" id="ARBA00022619"/>
    </source>
</evidence>
<reference evidence="19 21" key="1">
    <citation type="submission" date="2015-10" db="EMBL/GenBank/DDBJ databases">
        <title>Draft genome sequence of Salegentibacter salinarum KCTC 12975.</title>
        <authorList>
            <person name="Lin W."/>
            <person name="Zheng Q."/>
        </authorList>
    </citation>
    <scope>NUCLEOTIDE SEQUENCE [LARGE SCALE GENOMIC DNA]</scope>
    <source>
        <strain evidence="19 21">KCTC 12974</strain>
    </source>
</reference>
<dbReference type="RefSeq" id="WP_070053629.1">
    <property type="nucleotide sequence ID" value="NZ_FVZF01000018.1"/>
</dbReference>
<evidence type="ECO:0000256" key="2">
    <source>
        <dbReference type="ARBA" id="ARBA00004882"/>
    </source>
</evidence>
<feature type="binding site" evidence="15">
    <location>
        <position position="176"/>
    </location>
    <ligand>
        <name>NADP(+)</name>
        <dbReference type="ChEBI" id="CHEBI:58349"/>
    </ligand>
</feature>
<evidence type="ECO:0000313" key="21">
    <source>
        <dbReference type="Proteomes" id="UP000232533"/>
    </source>
</evidence>
<keyword evidence="8 13" id="KW-0378">Hydrolase</keyword>
<feature type="binding site" evidence="15">
    <location>
        <position position="213"/>
    </location>
    <ligand>
        <name>substrate</name>
    </ligand>
</feature>
<dbReference type="InterPro" id="IPR004794">
    <property type="entry name" value="Eubact_RibD"/>
</dbReference>
<feature type="binding site" evidence="15">
    <location>
        <position position="190"/>
    </location>
    <ligand>
        <name>substrate</name>
    </ligand>
</feature>
<dbReference type="GO" id="GO:0008703">
    <property type="term" value="F:5-amino-6-(5-phosphoribosylamino)uracil reductase activity"/>
    <property type="evidence" value="ECO:0007669"/>
    <property type="project" value="UniProtKB-EC"/>
</dbReference>
<dbReference type="NCBIfam" id="TIGR00326">
    <property type="entry name" value="eubact_ribD"/>
    <property type="match status" value="1"/>
</dbReference>
<keyword evidence="10 13" id="KW-0521">NADP</keyword>
<evidence type="ECO:0000256" key="10">
    <source>
        <dbReference type="ARBA" id="ARBA00022857"/>
    </source>
</evidence>
<dbReference type="EMBL" id="LKTR01000014">
    <property type="protein sequence ID" value="PKD19537.1"/>
    <property type="molecule type" value="Genomic_DNA"/>
</dbReference>
<dbReference type="Gene3D" id="3.40.140.10">
    <property type="entry name" value="Cytidine Deaminase, domain 2"/>
    <property type="match status" value="1"/>
</dbReference>
<keyword evidence="20" id="KW-1185">Reference proteome</keyword>
<keyword evidence="12" id="KW-0511">Multifunctional enzyme</keyword>
<name>A0A2N0TXR5_9FLAO</name>
<evidence type="ECO:0000256" key="3">
    <source>
        <dbReference type="ARBA" id="ARBA00004910"/>
    </source>
</evidence>
<dbReference type="EMBL" id="MJBR01000010">
    <property type="protein sequence ID" value="OEY73205.1"/>
    <property type="molecule type" value="Genomic_DNA"/>
</dbReference>
<proteinExistence type="inferred from homology"/>
<feature type="binding site" evidence="15">
    <location>
        <position position="210"/>
    </location>
    <ligand>
        <name>substrate</name>
    </ligand>
</feature>
<dbReference type="GO" id="GO:0009231">
    <property type="term" value="P:riboflavin biosynthetic process"/>
    <property type="evidence" value="ECO:0007669"/>
    <property type="project" value="UniProtKB-UniPathway"/>
</dbReference>
<feature type="binding site" evidence="16">
    <location>
        <position position="51"/>
    </location>
    <ligand>
        <name>Zn(2+)</name>
        <dbReference type="ChEBI" id="CHEBI:29105"/>
        <note>catalytic</note>
    </ligand>
</feature>
<dbReference type="EC" id="3.5.4.26" evidence="13"/>
<dbReference type="Gene3D" id="3.40.430.10">
    <property type="entry name" value="Dihydrofolate Reductase, subunit A"/>
    <property type="match status" value="1"/>
</dbReference>
<dbReference type="Proteomes" id="UP000232533">
    <property type="component" value="Unassembled WGS sequence"/>
</dbReference>
<feature type="binding site" evidence="15">
    <location>
        <position position="157"/>
    </location>
    <ligand>
        <name>NADP(+)</name>
        <dbReference type="ChEBI" id="CHEBI:58349"/>
    </ligand>
</feature>
<dbReference type="InterPro" id="IPR024072">
    <property type="entry name" value="DHFR-like_dom_sf"/>
</dbReference>
<dbReference type="GO" id="GO:0008270">
    <property type="term" value="F:zinc ion binding"/>
    <property type="evidence" value="ECO:0007669"/>
    <property type="project" value="InterPro"/>
</dbReference>
<comment type="pathway">
    <text evidence="3 13">Cofactor biosynthesis; riboflavin biosynthesis; 5-amino-6-(D-ribitylamino)uracil from GTP: step 3/4.</text>
</comment>
<feature type="active site" description="Proton donor" evidence="14">
    <location>
        <position position="53"/>
    </location>
</feature>
<evidence type="ECO:0000313" key="18">
    <source>
        <dbReference type="EMBL" id="OEY73205.1"/>
    </source>
</evidence>
<dbReference type="InterPro" id="IPR002125">
    <property type="entry name" value="CMP_dCMP_dom"/>
</dbReference>
<dbReference type="OrthoDB" id="9800865at2"/>
<protein>
    <recommendedName>
        <fullName evidence="13">Riboflavin biosynthesis protein RibD</fullName>
    </recommendedName>
    <domain>
        <recommendedName>
            <fullName evidence="13">Diaminohydroxyphosphoribosylaminopyrimidine deaminase</fullName>
            <shortName evidence="13">DRAP deaminase</shortName>
            <ecNumber evidence="13">3.5.4.26</ecNumber>
        </recommendedName>
        <alternativeName>
            <fullName evidence="13">Riboflavin-specific deaminase</fullName>
        </alternativeName>
    </domain>
    <domain>
        <recommendedName>
            <fullName evidence="13">5-amino-6-(5-phosphoribosylamino)uracil reductase</fullName>
            <ecNumber evidence="13">1.1.1.193</ecNumber>
        </recommendedName>
        <alternativeName>
            <fullName evidence="13">HTP reductase</fullName>
        </alternativeName>
    </domain>
</protein>
<comment type="pathway">
    <text evidence="2 13">Cofactor biosynthesis; riboflavin biosynthesis; 5-amino-6-(D-ribitylamino)uracil from GTP: step 2/4.</text>
</comment>
<organism evidence="19 21">
    <name type="scientific">Salegentibacter salarius</name>
    <dbReference type="NCBI Taxonomy" id="435906"/>
    <lineage>
        <taxon>Bacteria</taxon>
        <taxon>Pseudomonadati</taxon>
        <taxon>Bacteroidota</taxon>
        <taxon>Flavobacteriia</taxon>
        <taxon>Flavobacteriales</taxon>
        <taxon>Flavobacteriaceae</taxon>
        <taxon>Salegentibacter</taxon>
    </lineage>
</organism>
<comment type="catalytic activity">
    <reaction evidence="13">
        <text>2,5-diamino-6-hydroxy-4-(5-phosphoribosylamino)-pyrimidine + H2O + H(+) = 5-amino-6-(5-phospho-D-ribosylamino)uracil + NH4(+)</text>
        <dbReference type="Rhea" id="RHEA:21868"/>
        <dbReference type="ChEBI" id="CHEBI:15377"/>
        <dbReference type="ChEBI" id="CHEBI:15378"/>
        <dbReference type="ChEBI" id="CHEBI:28938"/>
        <dbReference type="ChEBI" id="CHEBI:58453"/>
        <dbReference type="ChEBI" id="CHEBI:58614"/>
        <dbReference type="EC" id="3.5.4.26"/>
    </reaction>
</comment>
<feature type="binding site" evidence="16">
    <location>
        <position position="78"/>
    </location>
    <ligand>
        <name>Zn(2+)</name>
        <dbReference type="ChEBI" id="CHEBI:29105"/>
        <note>catalytic</note>
    </ligand>
</feature>
<keyword evidence="11 13" id="KW-0560">Oxidoreductase</keyword>
<dbReference type="Pfam" id="PF00383">
    <property type="entry name" value="dCMP_cyt_deam_1"/>
    <property type="match status" value="1"/>
</dbReference>
<dbReference type="GO" id="GO:0008835">
    <property type="term" value="F:diaminohydroxyphosphoribosylaminopyrimidine deaminase activity"/>
    <property type="evidence" value="ECO:0007669"/>
    <property type="project" value="UniProtKB-EC"/>
</dbReference>
<dbReference type="PANTHER" id="PTHR38011:SF7">
    <property type="entry name" value="2,5-DIAMINO-6-RIBOSYLAMINO-4(3H)-PYRIMIDINONE 5'-PHOSPHATE REDUCTASE"/>
    <property type="match status" value="1"/>
</dbReference>
<comment type="catalytic activity">
    <reaction evidence="13">
        <text>5-amino-6-(5-phospho-D-ribitylamino)uracil + NADP(+) = 5-amino-6-(5-phospho-D-ribosylamino)uracil + NADPH + H(+)</text>
        <dbReference type="Rhea" id="RHEA:17845"/>
        <dbReference type="ChEBI" id="CHEBI:15378"/>
        <dbReference type="ChEBI" id="CHEBI:57783"/>
        <dbReference type="ChEBI" id="CHEBI:58349"/>
        <dbReference type="ChEBI" id="CHEBI:58421"/>
        <dbReference type="ChEBI" id="CHEBI:58453"/>
        <dbReference type="EC" id="1.1.1.193"/>
    </reaction>
</comment>
<dbReference type="InterPro" id="IPR016192">
    <property type="entry name" value="APOBEC/CMP_deaminase_Zn-bd"/>
</dbReference>
<evidence type="ECO:0000313" key="20">
    <source>
        <dbReference type="Proteomes" id="UP000176009"/>
    </source>
</evidence>
<dbReference type="SUPFAM" id="SSF53597">
    <property type="entry name" value="Dihydrofolate reductase-like"/>
    <property type="match status" value="1"/>
</dbReference>
<accession>A0A2N0TXR5</accession>
<evidence type="ECO:0000256" key="7">
    <source>
        <dbReference type="ARBA" id="ARBA00022723"/>
    </source>
</evidence>
<comment type="similarity">
    <text evidence="5 13">In the C-terminal section; belongs to the HTP reductase family.</text>
</comment>
<dbReference type="SUPFAM" id="SSF53927">
    <property type="entry name" value="Cytidine deaminase-like"/>
    <property type="match status" value="1"/>
</dbReference>
<feature type="binding site" evidence="16">
    <location>
        <position position="87"/>
    </location>
    <ligand>
        <name>Zn(2+)</name>
        <dbReference type="ChEBI" id="CHEBI:29105"/>
        <note>catalytic</note>
    </ligand>
</feature>
<comment type="caution">
    <text evidence="19">The sequence shown here is derived from an EMBL/GenBank/DDBJ whole genome shotgun (WGS) entry which is preliminary data.</text>
</comment>
<evidence type="ECO:0000256" key="13">
    <source>
        <dbReference type="PIRNR" id="PIRNR006769"/>
    </source>
</evidence>
<comment type="similarity">
    <text evidence="4 13">In the N-terminal section; belongs to the cytidine and deoxycytidylate deaminase family.</text>
</comment>
<dbReference type="CDD" id="cd01284">
    <property type="entry name" value="Riboflavin_deaminase-reductase"/>
    <property type="match status" value="1"/>
</dbReference>
<evidence type="ECO:0000256" key="5">
    <source>
        <dbReference type="ARBA" id="ARBA00007417"/>
    </source>
</evidence>
<evidence type="ECO:0000256" key="8">
    <source>
        <dbReference type="ARBA" id="ARBA00022801"/>
    </source>
</evidence>
<evidence type="ECO:0000256" key="9">
    <source>
        <dbReference type="ARBA" id="ARBA00022833"/>
    </source>
</evidence>
<evidence type="ECO:0000259" key="17">
    <source>
        <dbReference type="PROSITE" id="PS51747"/>
    </source>
</evidence>
<dbReference type="EC" id="1.1.1.193" evidence="13"/>